<organism evidence="10 11">
    <name type="scientific">Hydra vulgaris</name>
    <name type="common">Hydra</name>
    <name type="synonym">Hydra attenuata</name>
    <dbReference type="NCBI Taxonomy" id="6087"/>
    <lineage>
        <taxon>Eukaryota</taxon>
        <taxon>Metazoa</taxon>
        <taxon>Cnidaria</taxon>
        <taxon>Hydrozoa</taxon>
        <taxon>Hydroidolina</taxon>
        <taxon>Anthoathecata</taxon>
        <taxon>Aplanulata</taxon>
        <taxon>Hydridae</taxon>
        <taxon>Hydra</taxon>
    </lineage>
</organism>
<dbReference type="EC" id="3.6.4.13" evidence="1"/>
<dbReference type="GeneID" id="100202897"/>
<feature type="domain" description="Helicase C-terminal" evidence="8">
    <location>
        <begin position="348"/>
        <end position="498"/>
    </location>
</feature>
<protein>
    <recommendedName>
        <fullName evidence="1">RNA helicase</fullName>
        <ecNumber evidence="1">3.6.4.13</ecNumber>
    </recommendedName>
</protein>
<keyword evidence="3" id="KW-0378">Hydrolase</keyword>
<evidence type="ECO:0000256" key="1">
    <source>
        <dbReference type="ARBA" id="ARBA00012552"/>
    </source>
</evidence>
<evidence type="ECO:0000256" key="4">
    <source>
        <dbReference type="ARBA" id="ARBA00022806"/>
    </source>
</evidence>
<dbReference type="Gene3D" id="3.40.50.300">
    <property type="entry name" value="P-loop containing nucleotide triphosphate hydrolases"/>
    <property type="match status" value="2"/>
</dbReference>
<keyword evidence="4 11" id="KW-0347">Helicase</keyword>
<gene>
    <name evidence="11" type="primary">LOC100202897</name>
</gene>
<dbReference type="InterPro" id="IPR014001">
    <property type="entry name" value="Helicase_ATP-bd"/>
</dbReference>
<evidence type="ECO:0000259" key="9">
    <source>
        <dbReference type="PROSITE" id="PS51195"/>
    </source>
</evidence>
<evidence type="ECO:0000256" key="3">
    <source>
        <dbReference type="ARBA" id="ARBA00022801"/>
    </source>
</evidence>
<evidence type="ECO:0000259" key="7">
    <source>
        <dbReference type="PROSITE" id="PS51192"/>
    </source>
</evidence>
<dbReference type="Proteomes" id="UP001652625">
    <property type="component" value="Chromosome 06"/>
</dbReference>
<dbReference type="SMART" id="SM00490">
    <property type="entry name" value="HELICc"/>
    <property type="match status" value="1"/>
</dbReference>
<name>A0ABM4C2G5_HYDVU</name>
<sequence length="553" mass="62219">MNELMASSVINKLEGLSLQDPPNNMQYTYSPCRRYNCFVCLTNCENCSRVNCSCRIIKYKTKVSRVKPLYNFDDDPFKIKVGGVGDICEIKSFKDANLPDVLIENLKKLLYQIPTPVQVISIPILLAGKDLLARAETGSGKTAAFLIPIVSTLIKKKTVKTASSKNPFAVILTPTRELALQIEREALLLTENTCIKAICTYGGISISNQKKKIANGCDILIGTLGRILYLAKEQMLSLKELKVLVIDEGDHMLDKNFVKDIEKLVNDFDMPEKSLRQTALFCATLPAIQIMHDQKGAKKKLAFFTDTVCMFLNDTYCHVDIGNNLTSPKSITQSFLLVDKPELKFQILENQIVQELSQNNKTIVFIETIKETIKIAQQLCIKNYPVTVIHGHRTQNDRKRAIYEFNEGIKPLLICTNVSARGLDIFEVKTVINYNLPNLNHDDMRTYIYRIGRAGRIGNPGKSISLFVKGKDEVLARPLVVLLGGSEQEVPIWLEELCSVHELIKLENYKQAKHETKNAAMFGEKNSSLDTRSYINKGQTTVSPYRLSELIAI</sequence>
<dbReference type="PROSITE" id="PS51194">
    <property type="entry name" value="HELICASE_CTER"/>
    <property type="match status" value="1"/>
</dbReference>
<dbReference type="SMART" id="SM00487">
    <property type="entry name" value="DEXDc"/>
    <property type="match status" value="1"/>
</dbReference>
<evidence type="ECO:0000313" key="10">
    <source>
        <dbReference type="Proteomes" id="UP001652625"/>
    </source>
</evidence>
<feature type="domain" description="DEAD-box RNA helicase Q" evidence="9">
    <location>
        <begin position="91"/>
        <end position="119"/>
    </location>
</feature>
<dbReference type="Pfam" id="PF00270">
    <property type="entry name" value="DEAD"/>
    <property type="match status" value="1"/>
</dbReference>
<reference evidence="11" key="1">
    <citation type="submission" date="2025-08" db="UniProtKB">
        <authorList>
            <consortium name="RefSeq"/>
        </authorList>
    </citation>
    <scope>IDENTIFICATION</scope>
</reference>
<evidence type="ECO:0000259" key="8">
    <source>
        <dbReference type="PROSITE" id="PS51194"/>
    </source>
</evidence>
<evidence type="ECO:0000256" key="5">
    <source>
        <dbReference type="ARBA" id="ARBA00022840"/>
    </source>
</evidence>
<keyword evidence="2" id="KW-0547">Nucleotide-binding</keyword>
<feature type="domain" description="Helicase ATP-binding" evidence="7">
    <location>
        <begin position="122"/>
        <end position="303"/>
    </location>
</feature>
<dbReference type="InterPro" id="IPR011545">
    <property type="entry name" value="DEAD/DEAH_box_helicase_dom"/>
</dbReference>
<dbReference type="CDD" id="cd18787">
    <property type="entry name" value="SF2_C_DEAD"/>
    <property type="match status" value="1"/>
</dbReference>
<dbReference type="RefSeq" id="XP_065655746.1">
    <property type="nucleotide sequence ID" value="XM_065799674.1"/>
</dbReference>
<dbReference type="SUPFAM" id="SSF52540">
    <property type="entry name" value="P-loop containing nucleoside triphosphate hydrolases"/>
    <property type="match status" value="1"/>
</dbReference>
<evidence type="ECO:0000256" key="6">
    <source>
        <dbReference type="PROSITE-ProRule" id="PRU00552"/>
    </source>
</evidence>
<dbReference type="Pfam" id="PF00271">
    <property type="entry name" value="Helicase_C"/>
    <property type="match status" value="1"/>
</dbReference>
<proteinExistence type="predicted"/>
<dbReference type="PROSITE" id="PS51192">
    <property type="entry name" value="HELICASE_ATP_BIND_1"/>
    <property type="match status" value="1"/>
</dbReference>
<dbReference type="InterPro" id="IPR014014">
    <property type="entry name" value="RNA_helicase_DEAD_Q_motif"/>
</dbReference>
<dbReference type="PANTHER" id="PTHR47958">
    <property type="entry name" value="ATP-DEPENDENT RNA HELICASE DBP3"/>
    <property type="match status" value="1"/>
</dbReference>
<dbReference type="InterPro" id="IPR001650">
    <property type="entry name" value="Helicase_C-like"/>
</dbReference>
<dbReference type="PROSITE" id="PS51195">
    <property type="entry name" value="Q_MOTIF"/>
    <property type="match status" value="1"/>
</dbReference>
<keyword evidence="5" id="KW-0067">ATP-binding</keyword>
<dbReference type="GO" id="GO:0004386">
    <property type="term" value="F:helicase activity"/>
    <property type="evidence" value="ECO:0007669"/>
    <property type="project" value="UniProtKB-KW"/>
</dbReference>
<evidence type="ECO:0000313" key="11">
    <source>
        <dbReference type="RefSeq" id="XP_065655746.1"/>
    </source>
</evidence>
<dbReference type="InterPro" id="IPR027417">
    <property type="entry name" value="P-loop_NTPase"/>
</dbReference>
<keyword evidence="10" id="KW-1185">Reference proteome</keyword>
<feature type="short sequence motif" description="Q motif" evidence="6">
    <location>
        <begin position="91"/>
        <end position="119"/>
    </location>
</feature>
<accession>A0ABM4C2G5</accession>
<evidence type="ECO:0000256" key="2">
    <source>
        <dbReference type="ARBA" id="ARBA00022741"/>
    </source>
</evidence>